<name>A0A976FL01_BRELC</name>
<dbReference type="PANTHER" id="PTHR43433:SF5">
    <property type="entry name" value="AB HYDROLASE-1 DOMAIN-CONTAINING PROTEIN"/>
    <property type="match status" value="1"/>
</dbReference>
<evidence type="ECO:0000256" key="1">
    <source>
        <dbReference type="SAM" id="MobiDB-lite"/>
    </source>
</evidence>
<dbReference type="Gene3D" id="3.40.50.1820">
    <property type="entry name" value="alpha/beta hydrolase"/>
    <property type="match status" value="1"/>
</dbReference>
<dbReference type="EMBL" id="SHOA02000019">
    <property type="protein sequence ID" value="TDH68439.1"/>
    <property type="molecule type" value="Genomic_DNA"/>
</dbReference>
<reference evidence="3 4" key="1">
    <citation type="journal article" date="2021" name="Genome Biol.">
        <title>AFLAP: assembly-free linkage analysis pipeline using k-mers from genome sequencing data.</title>
        <authorList>
            <person name="Fletcher K."/>
            <person name="Zhang L."/>
            <person name="Gil J."/>
            <person name="Han R."/>
            <person name="Cavanaugh K."/>
            <person name="Michelmore R."/>
        </authorList>
    </citation>
    <scope>NUCLEOTIDE SEQUENCE [LARGE SCALE GENOMIC DNA]</scope>
    <source>
        <strain evidence="3 4">SF5</strain>
    </source>
</reference>
<dbReference type="PANTHER" id="PTHR43433">
    <property type="entry name" value="HYDROLASE, ALPHA/BETA FOLD FAMILY PROTEIN"/>
    <property type="match status" value="1"/>
</dbReference>
<feature type="region of interest" description="Disordered" evidence="1">
    <location>
        <begin position="587"/>
        <end position="691"/>
    </location>
</feature>
<dbReference type="InterPro" id="IPR050471">
    <property type="entry name" value="AB_hydrolase"/>
</dbReference>
<accession>A0A976FL01</accession>
<dbReference type="OrthoDB" id="49627at2759"/>
<dbReference type="Pfam" id="PF00561">
    <property type="entry name" value="Abhydrolase_1"/>
    <property type="match status" value="1"/>
</dbReference>
<feature type="compositionally biased region" description="Polar residues" evidence="1">
    <location>
        <begin position="593"/>
        <end position="602"/>
    </location>
</feature>
<dbReference type="InterPro" id="IPR000073">
    <property type="entry name" value="AB_hydrolase_1"/>
</dbReference>
<feature type="compositionally biased region" description="Basic and acidic residues" evidence="1">
    <location>
        <begin position="669"/>
        <end position="686"/>
    </location>
</feature>
<evidence type="ECO:0000259" key="2">
    <source>
        <dbReference type="Pfam" id="PF00561"/>
    </source>
</evidence>
<evidence type="ECO:0000313" key="4">
    <source>
        <dbReference type="Proteomes" id="UP000294530"/>
    </source>
</evidence>
<dbReference type="GeneID" id="94350397"/>
<feature type="compositionally biased region" description="Basic and acidic residues" evidence="1">
    <location>
        <begin position="644"/>
        <end position="660"/>
    </location>
</feature>
<keyword evidence="4" id="KW-1185">Reference proteome</keyword>
<dbReference type="SUPFAM" id="SSF53474">
    <property type="entry name" value="alpha/beta-Hydrolases"/>
    <property type="match status" value="1"/>
</dbReference>
<gene>
    <name evidence="3" type="ORF">CCR75_006658</name>
</gene>
<sequence>MSFKPKIVLSPGIRFQRQVEALYAAPKYFGNGVAKEARISTGITVSYAILELPPMNASVGMEQVVLIAGFMQPKDTWAHFIDALLPKWNQKQRGVGLSILVMDNRGFGGTDAPFGMYSTRTMAEDILALMDHIGWRSAHIVGGSMGGMIAQELALLDLRRVCSLILVSTSRDRYKASGRSLGLMVRKTTLFASVSDKANSMVDTLFPHEYINTTTIAETGESVRSAIARMYELQLKRWPEPSLSGVIGQTTAVQTHFVSDERLRDLNNASFPILIVSAMRDDVIPPTESIILKEHLSGDHVHTLFFDAGGHGAICQYADEIADEVVETMRRASPNHHSTSSKMNDSDFVADSDEEVIDALPFTEERFARGNDAIHSADRMWQVTECLAEPRKQELEQNRAMPAVLQTKVQEQDADGVDAAEQQNKDNVELSEECKFNEKTDDEELPRGLLKVGTLVDVESRTWPGINKQGGAGRITRVYREKSCEGESEEFFYDVRYVLGGFERKVERVYVHSSKLLKKHSNRERVSREYYHNDYINRPHLRKQREAQERREKRILHIPQRNKKRRLRDVMQAADEKLNEASSSILAERARGESSQSTNFSGNYPDDVSSRLVEQPAVSQRRRHRIIDSSDEESSRSGDASDQSSHEVEEVETENYHDMNDNSTENSESDSRTEGSEQPWRLERQHARTNRRQFVGGYEHTTNDLDGNFIQPEGNPEELPKDVIRCTGLRLEKTTDGLMKQLQDIFAQQQKHIATFHEEQKQVDQMLANLPAISLSGLNDLYRKVATLDNVFLTKILVNAGEDAMDTIARTLDRRENLPSAFDQLDREIGDWKDELKECSQWIHNIRGIVEDAFTLRKAPIPRGQLEQTESSCDSSYSSDNDDAYHNINEADKAYKVDVGESNTPKQKRHHDFVLKNDVRRPSLAKARNHTHRSKHMIDSTLDGYLSQNQSSDGFQLNFRLAGRQRISFSDPRWPWVELARKKHQRSKESIQDRSTDLLRRGVIDEHKTSRTVRDIHSASLVARKKSSFVQDQRMFLRNKRHRGMHQQQRPHETFVAQIPSSKRRHYSQIPYAARSFFDGVVSEPQVRKMCTSSCTNQTSDSGPEIVDWKAIFDVVMYDSSLLADETGDTDISRKKEDVYCRFGYQISDSLAPLNSIHDEEFGFDDYESFEAVAARQFSRVRQSVNDLRICESAFMDSLSKGSTSAVNEEEYADTNEWIQLVSLGEAYHKAIASLAIQILQALKGITLLDLPKFLKITWKEMAALIRQLPDCDSLFNGCKAYFFFFEVAARDAITTPLLTAVSRTFWYCLHMLEALRSLSDRLSETHDMVKQEIENVYRTILPINRLILAVVLFLFDLYIFLPSSHRVITIGFDKSPPDSFPALALWILIRNCSLSLACVKKSNETALSLKEKHVWALLQTVYRQRYFDKLACCFIRGESYGGYVRDFESKEQNNGKSGICDETFRSKLLALEATWDLLAILSWIYSEPDAERHEEAVCDAKWAVVKDLLYPNKLLFLPFEAPLNQSINLQLEYCQCVDRYIQHVLKRITTFSKRWHPSTDVVEQILRQLCGTHALHFPHIIIFELPRLLKQYISQCRDIGNSKARLSAYAGENNNDDDLTSNICRIIWIQLLKIDRRVHRSRFRRSVLNAIPQSSDIERNSTQIELLVPNQLRTCKSSEKDWHWARKPDKLMNTAPVQQSQESQPLSLIIKQEQLSTAILLVFGVVGICMECGDNNYFPIERPDKDVRYLEREVDFYCKEIHRWTAGKVECEVLAAQAFYTLGFVLLEKRSFEFPITFSSLNDRLDSSVRQLRANFPMPSSLSESHGATAWNMRNRQQLLRRAAMSPLFCMRDLMLKMIELPSSGLKAGPTFEIAVCKSLEHVFGTGMEACLYAATQGIIAVEELKIALEVFQIALPRAPDEPKQCFALLSSSHKICDDEFDEALAELDMDNMLEGRDARPVLAWTIHVCRSKVIELISTNLRVVVQQLVLKYPLTDASTFEELYAIDLLGLVIGTGKVQFLWNNYMSSTAKSRNLAPRVLSAVLKHSPVINRLRSVFFKESEADRELCIAWLLGTLDITTFHRNPVAFKLKDAPFTVNGRMTQEVKAHKLTRIHHSDYWVMLTDGLIFHVLQSDSIEFETMDLNLLNVLRKVALTCKFRSLFGATRAGLHDAATLYDLHLDVFQSFCRIAGDLWNSYTATSSSRWHEMNLFRAKMVNPTTGIFVSFLDGYKYNFRQSCREIDRWNYNWHKLAKSFLRQAGGIAVKGRSIHDIDDSIKSFDERLTGLTTMFQFMYECINTFLFYCGEMAIGETNLFFSLIELLFRQMNSAEYPQAIKRLEMQRRQNHRDGAKNINSELRNGFCSASMRFVDSVQLFFACQKYPSLLHWFAQTSEIYQTFKTGWLSSPLRTLLVNMLDPDGPLGIHSYYPDDDVTQNTGLGIDETTIRREAFYLSCGLFNCKRTKSFEHSRAELVYTSCKRIQQLRVFVLNDYVRETLLFVLQQRDVMVLLETVVPLSQFVRATLHHANLNAETPNATQVKLLAENGVVNFDFQLSEIHPCLEWIVECMIKLIPEEKAIRSTICCVLLVELCGIVCEAITFHDRRPMVELVSLVELALTYLQTVYLALSKRTTAKMDTLFVANIESPSSMLRAHRFCPSAFRSIKIDDQLDHLVIQQTDTYNISLARATTDLLAAIVCVAQHCKTSSYERLKNAFIVS</sequence>
<comment type="caution">
    <text evidence="3">The sequence shown here is derived from an EMBL/GenBank/DDBJ whole genome shotgun (WGS) entry which is preliminary data.</text>
</comment>
<dbReference type="Proteomes" id="UP000294530">
    <property type="component" value="Unassembled WGS sequence"/>
</dbReference>
<feature type="domain" description="AB hydrolase-1" evidence="2">
    <location>
        <begin position="64"/>
        <end position="312"/>
    </location>
</feature>
<dbReference type="RefSeq" id="XP_067817938.1">
    <property type="nucleotide sequence ID" value="XM_067964726.1"/>
</dbReference>
<protein>
    <recommendedName>
        <fullName evidence="2">AB hydrolase-1 domain-containing protein</fullName>
    </recommendedName>
</protein>
<dbReference type="InterPro" id="IPR029058">
    <property type="entry name" value="AB_hydrolase_fold"/>
</dbReference>
<evidence type="ECO:0000313" key="3">
    <source>
        <dbReference type="EMBL" id="TDH68439.1"/>
    </source>
</evidence>
<organism evidence="3 4">
    <name type="scientific">Bremia lactucae</name>
    <name type="common">Lettuce downy mildew</name>
    <dbReference type="NCBI Taxonomy" id="4779"/>
    <lineage>
        <taxon>Eukaryota</taxon>
        <taxon>Sar</taxon>
        <taxon>Stramenopiles</taxon>
        <taxon>Oomycota</taxon>
        <taxon>Peronosporomycetes</taxon>
        <taxon>Peronosporales</taxon>
        <taxon>Peronosporaceae</taxon>
        <taxon>Bremia</taxon>
    </lineage>
</organism>
<dbReference type="KEGG" id="blac:94350397"/>
<proteinExistence type="predicted"/>